<feature type="region of interest" description="Disordered" evidence="1">
    <location>
        <begin position="261"/>
        <end position="283"/>
    </location>
</feature>
<evidence type="ECO:0000313" key="3">
    <source>
        <dbReference type="Proteomes" id="UP000004995"/>
    </source>
</evidence>
<dbReference type="Gramene" id="KQK88592">
    <property type="protein sequence ID" value="KQK88592"/>
    <property type="gene ID" value="SETIT_039124mg"/>
</dbReference>
<reference evidence="2" key="2">
    <citation type="submission" date="2018-08" db="UniProtKB">
        <authorList>
            <consortium name="EnsemblPlants"/>
        </authorList>
    </citation>
    <scope>IDENTIFICATION</scope>
    <source>
        <strain evidence="2">Yugu1</strain>
    </source>
</reference>
<dbReference type="EnsemblPlants" id="KQK88592">
    <property type="protein sequence ID" value="KQK88592"/>
    <property type="gene ID" value="SETIT_039124mg"/>
</dbReference>
<accession>K4AJQ3</accession>
<keyword evidence="3" id="KW-1185">Reference proteome</keyword>
<evidence type="ECO:0000256" key="1">
    <source>
        <dbReference type="SAM" id="MobiDB-lite"/>
    </source>
</evidence>
<dbReference type="eggNOG" id="KOG0017">
    <property type="taxonomic scope" value="Eukaryota"/>
</dbReference>
<name>K4AJQ3_SETIT</name>
<organism evidence="2 3">
    <name type="scientific">Setaria italica</name>
    <name type="common">Foxtail millet</name>
    <name type="synonym">Panicum italicum</name>
    <dbReference type="NCBI Taxonomy" id="4555"/>
    <lineage>
        <taxon>Eukaryota</taxon>
        <taxon>Viridiplantae</taxon>
        <taxon>Streptophyta</taxon>
        <taxon>Embryophyta</taxon>
        <taxon>Tracheophyta</taxon>
        <taxon>Spermatophyta</taxon>
        <taxon>Magnoliopsida</taxon>
        <taxon>Liliopsida</taxon>
        <taxon>Poales</taxon>
        <taxon>Poaceae</taxon>
        <taxon>PACMAD clade</taxon>
        <taxon>Panicoideae</taxon>
        <taxon>Panicodae</taxon>
        <taxon>Paniceae</taxon>
        <taxon>Cenchrinae</taxon>
        <taxon>Setaria</taxon>
    </lineage>
</organism>
<feature type="compositionally biased region" description="Basic residues" evidence="1">
    <location>
        <begin position="67"/>
        <end position="79"/>
    </location>
</feature>
<reference evidence="3" key="1">
    <citation type="journal article" date="2012" name="Nat. Biotechnol.">
        <title>Reference genome sequence of the model plant Setaria.</title>
        <authorList>
            <person name="Bennetzen J.L."/>
            <person name="Schmutz J."/>
            <person name="Wang H."/>
            <person name="Percifield R."/>
            <person name="Hawkins J."/>
            <person name="Pontaroli A.C."/>
            <person name="Estep M."/>
            <person name="Feng L."/>
            <person name="Vaughn J.N."/>
            <person name="Grimwood J."/>
            <person name="Jenkins J."/>
            <person name="Barry K."/>
            <person name="Lindquist E."/>
            <person name="Hellsten U."/>
            <person name="Deshpande S."/>
            <person name="Wang X."/>
            <person name="Wu X."/>
            <person name="Mitros T."/>
            <person name="Triplett J."/>
            <person name="Yang X."/>
            <person name="Ye C.Y."/>
            <person name="Mauro-Herrera M."/>
            <person name="Wang L."/>
            <person name="Li P."/>
            <person name="Sharma M."/>
            <person name="Sharma R."/>
            <person name="Ronald P.C."/>
            <person name="Panaud O."/>
            <person name="Kellogg E.A."/>
            <person name="Brutnell T.P."/>
            <person name="Doust A.N."/>
            <person name="Tuskan G.A."/>
            <person name="Rokhsar D."/>
            <person name="Devos K.M."/>
        </authorList>
    </citation>
    <scope>NUCLEOTIDE SEQUENCE [LARGE SCALE GENOMIC DNA]</scope>
    <source>
        <strain evidence="3">cv. Yugu1</strain>
    </source>
</reference>
<dbReference type="AlphaFoldDB" id="K4AJQ3"/>
<dbReference type="HOGENOM" id="CLU_051270_0_0_1"/>
<dbReference type="PANTHER" id="PTHR34676">
    <property type="entry name" value="DUF4219 DOMAIN-CONTAINING PROTEIN-RELATED"/>
    <property type="match status" value="1"/>
</dbReference>
<dbReference type="Proteomes" id="UP000004995">
    <property type="component" value="Unassembled WGS sequence"/>
</dbReference>
<feature type="compositionally biased region" description="Low complexity" evidence="1">
    <location>
        <begin position="263"/>
        <end position="273"/>
    </location>
</feature>
<dbReference type="EMBL" id="AGNK02005553">
    <property type="status" value="NOT_ANNOTATED_CDS"/>
    <property type="molecule type" value="Genomic_DNA"/>
</dbReference>
<protein>
    <submittedName>
        <fullName evidence="2">Uncharacterized protein</fullName>
    </submittedName>
</protein>
<dbReference type="PANTHER" id="PTHR34676:SF17">
    <property type="entry name" value="OS06G0684500 PROTEIN"/>
    <property type="match status" value="1"/>
</dbReference>
<feature type="region of interest" description="Disordered" evidence="1">
    <location>
        <begin position="44"/>
        <end position="79"/>
    </location>
</feature>
<evidence type="ECO:0000313" key="2">
    <source>
        <dbReference type="EnsemblPlants" id="KQK88592"/>
    </source>
</evidence>
<dbReference type="STRING" id="4555.K4AJQ3"/>
<dbReference type="Pfam" id="PF14223">
    <property type="entry name" value="Retrotran_gag_2"/>
    <property type="match status" value="1"/>
</dbReference>
<dbReference type="InParanoid" id="K4AJQ3"/>
<proteinExistence type="predicted"/>
<sequence>MSHSGDGAATTAAAAATVVGTTTSHGGGYVNPFSQFQRSRPLSIHIASSSDDSSSSNEIEGEDLNAKKRRKEKVKAKIKKRANKLMKKRIKEESEKHPFFGYYQVPPNYLPPSSQYPSSQFQSVHLGKPPYFDGTDYPKWAYDMKMQLYGLHPSIWKVVVFRNAQAVRVITSSLCAQEFNKVWSVEISNIIWDTLKEAHEGTDQVREGKMDLIHGELELFIMLEEEIVTQIFDRLMLLVSNIRTLGSMDWDDHKGTKVLNTTSSSSISSSISSNAQNELDGEE</sequence>